<organism evidence="4">
    <name type="scientific">Aeromonas salmonicida</name>
    <dbReference type="NCBI Taxonomy" id="645"/>
    <lineage>
        <taxon>Bacteria</taxon>
        <taxon>Pseudomonadati</taxon>
        <taxon>Pseudomonadota</taxon>
        <taxon>Gammaproteobacteria</taxon>
        <taxon>Aeromonadales</taxon>
        <taxon>Aeromonadaceae</taxon>
        <taxon>Aeromonas</taxon>
    </lineage>
</organism>
<keyword evidence="1" id="KW-0547">Nucleotide-binding</keyword>
<dbReference type="RefSeq" id="WP_017679329.1">
    <property type="nucleotide sequence ID" value="NZ_CP110648.1"/>
</dbReference>
<dbReference type="GO" id="GO:0005886">
    <property type="term" value="C:plasma membrane"/>
    <property type="evidence" value="ECO:0007669"/>
    <property type="project" value="TreeGrafter"/>
</dbReference>
<sequence>MFELPPPVLELRDACLNLGNRRVLKHCDLCLYPGEVLAIVGPSGAGKSSLLNVLSGRQAPSTCALFQLQGQDVRASEHHTVLQLRRRATGYVAQDAHQALDLHLSAAANIARRLFDLGLNHAGDALTQARSWIERLGLAPGRAHEPVIQFSGGMRQRIQIAAAMVHGPSVLFLDEPTSGLDSVAQAALIDILMQLKHERATSMLFVTHDLRLARLIADRALVMDQGRIVSEAVIDRLLTEPDHPTAQALVKAVL</sequence>
<dbReference type="PANTHER" id="PTHR24220">
    <property type="entry name" value="IMPORT ATP-BINDING PROTEIN"/>
    <property type="match status" value="1"/>
</dbReference>
<dbReference type="GeneID" id="75215754"/>
<dbReference type="Pfam" id="PF00005">
    <property type="entry name" value="ABC_tran"/>
    <property type="match status" value="1"/>
</dbReference>
<evidence type="ECO:0000259" key="3">
    <source>
        <dbReference type="PROSITE" id="PS50893"/>
    </source>
</evidence>
<name>A0A1B2LQN8_AERSA</name>
<dbReference type="GO" id="GO:0022857">
    <property type="term" value="F:transmembrane transporter activity"/>
    <property type="evidence" value="ECO:0007669"/>
    <property type="project" value="TreeGrafter"/>
</dbReference>
<evidence type="ECO:0000313" key="4">
    <source>
        <dbReference type="EMBL" id="AOA33896.1"/>
    </source>
</evidence>
<dbReference type="PROSITE" id="PS00211">
    <property type="entry name" value="ABC_TRANSPORTER_1"/>
    <property type="match status" value="1"/>
</dbReference>
<feature type="domain" description="ABC transporter" evidence="3">
    <location>
        <begin position="9"/>
        <end position="250"/>
    </location>
</feature>
<evidence type="ECO:0000256" key="2">
    <source>
        <dbReference type="ARBA" id="ARBA00022840"/>
    </source>
</evidence>
<dbReference type="AlphaFoldDB" id="A0A1B2LQN8"/>
<dbReference type="InterPro" id="IPR027417">
    <property type="entry name" value="P-loop_NTPase"/>
</dbReference>
<evidence type="ECO:0000256" key="1">
    <source>
        <dbReference type="ARBA" id="ARBA00022741"/>
    </source>
</evidence>
<dbReference type="Gene3D" id="3.40.50.300">
    <property type="entry name" value="P-loop containing nucleotide triphosphate hydrolases"/>
    <property type="match status" value="1"/>
</dbReference>
<dbReference type="PIRSF" id="PIRSF037116">
    <property type="entry name" value="CP_lyase_PhnK"/>
    <property type="match status" value="1"/>
</dbReference>
<accession>A0A1B2LQN8</accession>
<dbReference type="InterPro" id="IPR012700">
    <property type="entry name" value="PhnK"/>
</dbReference>
<dbReference type="PROSITE" id="PS50893">
    <property type="entry name" value="ABC_TRANSPORTER_2"/>
    <property type="match status" value="1"/>
</dbReference>
<dbReference type="InterPro" id="IPR017871">
    <property type="entry name" value="ABC_transporter-like_CS"/>
</dbReference>
<protein>
    <submittedName>
        <fullName evidence="4">Phosphonates transport ATP-binding protein PhnK</fullName>
    </submittedName>
</protein>
<dbReference type="EMBL" id="KX231277">
    <property type="protein sequence ID" value="AOA33896.1"/>
    <property type="molecule type" value="Genomic_DNA"/>
</dbReference>
<dbReference type="SUPFAM" id="SSF52540">
    <property type="entry name" value="P-loop containing nucleoside triphosphate hydrolases"/>
    <property type="match status" value="1"/>
</dbReference>
<dbReference type="SMART" id="SM00382">
    <property type="entry name" value="AAA"/>
    <property type="match status" value="1"/>
</dbReference>
<dbReference type="InterPro" id="IPR015854">
    <property type="entry name" value="ABC_transpr_LolD-like"/>
</dbReference>
<proteinExistence type="predicted"/>
<dbReference type="InterPro" id="IPR003593">
    <property type="entry name" value="AAA+_ATPase"/>
</dbReference>
<dbReference type="InterPro" id="IPR003439">
    <property type="entry name" value="ABC_transporter-like_ATP-bd"/>
</dbReference>
<dbReference type="GO" id="GO:0016887">
    <property type="term" value="F:ATP hydrolysis activity"/>
    <property type="evidence" value="ECO:0007669"/>
    <property type="project" value="InterPro"/>
</dbReference>
<keyword evidence="2 4" id="KW-0067">ATP-binding</keyword>
<reference evidence="4" key="1">
    <citation type="journal article" date="2016" name="FEMS Microbiol. Lett.">
        <title>Aeromonas salmonicida subsp. salmonicida strains isolated from Chinese freshwater fish contain a novel genomic island and possible regional-specific mobile genetic elements profiles.</title>
        <authorList>
            <person name="Long M."/>
            <person name="Nielsen T.K."/>
            <person name="Leisner J.J."/>
            <person name="Hansen L.H."/>
            <person name="Shen Z.X."/>
            <person name="Zhang Q.Q."/>
            <person name="Li A."/>
        </authorList>
    </citation>
    <scope>NUCLEOTIDE SEQUENCE</scope>
    <source>
        <strain evidence="4">BG</strain>
    </source>
</reference>
<dbReference type="GO" id="GO:0005524">
    <property type="term" value="F:ATP binding"/>
    <property type="evidence" value="ECO:0007669"/>
    <property type="project" value="UniProtKB-KW"/>
</dbReference>